<dbReference type="GO" id="GO:0005737">
    <property type="term" value="C:cytoplasm"/>
    <property type="evidence" value="ECO:0007669"/>
    <property type="project" value="TreeGrafter"/>
</dbReference>
<dbReference type="GO" id="GO:0016787">
    <property type="term" value="F:hydrolase activity"/>
    <property type="evidence" value="ECO:0007669"/>
    <property type="project" value="UniProtKB-KW"/>
</dbReference>
<accession>A0A2V0NKD6</accession>
<evidence type="ECO:0000313" key="4">
    <source>
        <dbReference type="EMBL" id="GBF87771.1"/>
    </source>
</evidence>
<dbReference type="PANTHER" id="PTHR48070">
    <property type="entry name" value="ESTERASE OVCA2"/>
    <property type="match status" value="1"/>
</dbReference>
<evidence type="ECO:0000313" key="5">
    <source>
        <dbReference type="Proteomes" id="UP000247498"/>
    </source>
</evidence>
<dbReference type="InterPro" id="IPR050593">
    <property type="entry name" value="LovG"/>
</dbReference>
<organism evidence="4 5">
    <name type="scientific">Raphidocelis subcapitata</name>
    <dbReference type="NCBI Taxonomy" id="307507"/>
    <lineage>
        <taxon>Eukaryota</taxon>
        <taxon>Viridiplantae</taxon>
        <taxon>Chlorophyta</taxon>
        <taxon>core chlorophytes</taxon>
        <taxon>Chlorophyceae</taxon>
        <taxon>CS clade</taxon>
        <taxon>Sphaeropleales</taxon>
        <taxon>Selenastraceae</taxon>
        <taxon>Raphidocelis</taxon>
    </lineage>
</organism>
<dbReference type="AlphaFoldDB" id="A0A2V0NKD6"/>
<protein>
    <recommendedName>
        <fullName evidence="3">Serine hydrolase domain-containing protein</fullName>
    </recommendedName>
</protein>
<evidence type="ECO:0000256" key="1">
    <source>
        <dbReference type="ARBA" id="ARBA00022801"/>
    </source>
</evidence>
<dbReference type="GO" id="GO:0005634">
    <property type="term" value="C:nucleus"/>
    <property type="evidence" value="ECO:0007669"/>
    <property type="project" value="TreeGrafter"/>
</dbReference>
<sequence>MSSSDLDASGSDAAGAGAGKLRLLCLHGFMQTGALFRSRIGSMRKALKSRAEFEFLDAPFQVADAVTPEQLAQFGGNGGGGLTWFKWRDAAPGKRPSQSTQYQDFEITYESMISGLRQHSPDGLLGFSQGATAAALLLAQLAERQAGGHDLDVRPPRFAILCAGFLPRDPAYSSLLERARVAVPTLFVLGDADALVPPERTLELVATFDPAAAQLLRHPGAHMLPTCSGAIKAAMAEFLDGFKGAAEAGGGGGEGTAAEAEAEASAAVGA</sequence>
<gene>
    <name evidence="4" type="ORF">Rsub_00482</name>
</gene>
<dbReference type="InterPro" id="IPR029058">
    <property type="entry name" value="AB_hydrolase_fold"/>
</dbReference>
<feature type="domain" description="Serine hydrolase" evidence="3">
    <location>
        <begin position="20"/>
        <end position="228"/>
    </location>
</feature>
<dbReference type="OrthoDB" id="414698at2759"/>
<dbReference type="InParanoid" id="A0A2V0NKD6"/>
<dbReference type="Pfam" id="PF03959">
    <property type="entry name" value="FSH1"/>
    <property type="match status" value="1"/>
</dbReference>
<feature type="region of interest" description="Disordered" evidence="2">
    <location>
        <begin position="249"/>
        <end position="270"/>
    </location>
</feature>
<dbReference type="EMBL" id="BDRX01000002">
    <property type="protein sequence ID" value="GBF87771.1"/>
    <property type="molecule type" value="Genomic_DNA"/>
</dbReference>
<comment type="caution">
    <text evidence="4">The sequence shown here is derived from an EMBL/GenBank/DDBJ whole genome shotgun (WGS) entry which is preliminary data.</text>
</comment>
<reference evidence="4 5" key="1">
    <citation type="journal article" date="2018" name="Sci. Rep.">
        <title>Raphidocelis subcapitata (=Pseudokirchneriella subcapitata) provides an insight into genome evolution and environmental adaptations in the Sphaeropleales.</title>
        <authorList>
            <person name="Suzuki S."/>
            <person name="Yamaguchi H."/>
            <person name="Nakajima N."/>
            <person name="Kawachi M."/>
        </authorList>
    </citation>
    <scope>NUCLEOTIDE SEQUENCE [LARGE SCALE GENOMIC DNA]</scope>
    <source>
        <strain evidence="4 5">NIES-35</strain>
    </source>
</reference>
<evidence type="ECO:0000259" key="3">
    <source>
        <dbReference type="Pfam" id="PF03959"/>
    </source>
</evidence>
<dbReference type="Gene3D" id="3.40.50.1820">
    <property type="entry name" value="alpha/beta hydrolase"/>
    <property type="match status" value="1"/>
</dbReference>
<name>A0A2V0NKD6_9CHLO</name>
<dbReference type="PANTHER" id="PTHR48070:SF6">
    <property type="entry name" value="ESTERASE OVCA2"/>
    <property type="match status" value="1"/>
</dbReference>
<dbReference type="STRING" id="307507.A0A2V0NKD6"/>
<keyword evidence="1" id="KW-0378">Hydrolase</keyword>
<proteinExistence type="predicted"/>
<keyword evidence="5" id="KW-1185">Reference proteome</keyword>
<dbReference type="SUPFAM" id="SSF53474">
    <property type="entry name" value="alpha/beta-Hydrolases"/>
    <property type="match status" value="1"/>
</dbReference>
<dbReference type="InterPro" id="IPR005645">
    <property type="entry name" value="FSH-like_dom"/>
</dbReference>
<dbReference type="Proteomes" id="UP000247498">
    <property type="component" value="Unassembled WGS sequence"/>
</dbReference>
<feature type="compositionally biased region" description="Low complexity" evidence="2">
    <location>
        <begin position="256"/>
        <end position="270"/>
    </location>
</feature>
<evidence type="ECO:0000256" key="2">
    <source>
        <dbReference type="SAM" id="MobiDB-lite"/>
    </source>
</evidence>